<protein>
    <submittedName>
        <fullName evidence="2">Uncharacterized protein</fullName>
    </submittedName>
</protein>
<gene>
    <name evidence="2" type="ORF">BLA27_09940</name>
</gene>
<evidence type="ECO:0000313" key="2">
    <source>
        <dbReference type="EMBL" id="OIS93628.1"/>
    </source>
</evidence>
<evidence type="ECO:0000256" key="1">
    <source>
        <dbReference type="SAM" id="MobiDB-lite"/>
    </source>
</evidence>
<dbReference type="AlphaFoldDB" id="A0A1J6HL24"/>
<evidence type="ECO:0000313" key="3">
    <source>
        <dbReference type="Proteomes" id="UP000182985"/>
    </source>
</evidence>
<comment type="caution">
    <text evidence="2">The sequence shown here is derived from an EMBL/GenBank/DDBJ whole genome shotgun (WGS) entry which is preliminary data.</text>
</comment>
<proteinExistence type="predicted"/>
<name>A0A1J6HL24_9HYPH</name>
<dbReference type="Proteomes" id="UP000182985">
    <property type="component" value="Unassembled WGS sequence"/>
</dbReference>
<dbReference type="EMBL" id="MOEC01000008">
    <property type="protein sequence ID" value="OIS93628.1"/>
    <property type="molecule type" value="Genomic_DNA"/>
</dbReference>
<sequence length="143" mass="15277">MAFHINGLGRILPIILLSACATPAPEPDHSNDYSYVPTGQSDGAKGVQGSVLVPNACLTPPADQEPTSAGTRFMKVSQVGPHLPPGCANAYNLQLMVESEKDLIEGRRMGPPPSAPSVRAARRYIYGTEDAPEQPQDREPQTQ</sequence>
<accession>A0A1J6HL24</accession>
<reference evidence="2 3" key="1">
    <citation type="submission" date="2016-10" db="EMBL/GenBank/DDBJ databases">
        <title>The Draft Genome Sequence of the Potato Rhizosphere Bacteria Ochrobactrum sp. IPA7.2.</title>
        <authorList>
            <person name="Gogoleva N.E."/>
            <person name="Khlopko Y.A."/>
            <person name="Burygin G.L."/>
            <person name="Plotnikov A.O."/>
        </authorList>
    </citation>
    <scope>NUCLEOTIDE SEQUENCE [LARGE SCALE GENOMIC DNA]</scope>
    <source>
        <strain evidence="2 3">IPA7.2</strain>
    </source>
</reference>
<keyword evidence="3" id="KW-1185">Reference proteome</keyword>
<feature type="region of interest" description="Disordered" evidence="1">
    <location>
        <begin position="105"/>
        <end position="143"/>
    </location>
</feature>
<dbReference type="OrthoDB" id="8282657at2"/>
<dbReference type="RefSeq" id="WP_071631611.1">
    <property type="nucleotide sequence ID" value="NZ_JBCAUP010000005.1"/>
</dbReference>
<organism evidence="2 3">
    <name type="scientific">Brucella cytisi</name>
    <dbReference type="NCBI Taxonomy" id="407152"/>
    <lineage>
        <taxon>Bacteria</taxon>
        <taxon>Pseudomonadati</taxon>
        <taxon>Pseudomonadota</taxon>
        <taxon>Alphaproteobacteria</taxon>
        <taxon>Hyphomicrobiales</taxon>
        <taxon>Brucellaceae</taxon>
        <taxon>Brucella/Ochrobactrum group</taxon>
        <taxon>Brucella</taxon>
    </lineage>
</organism>